<evidence type="ECO:0000256" key="5">
    <source>
        <dbReference type="ARBA" id="ARBA00022679"/>
    </source>
</evidence>
<dbReference type="SMART" id="SM00387">
    <property type="entry name" value="HATPase_c"/>
    <property type="match status" value="1"/>
</dbReference>
<dbReference type="AlphaFoldDB" id="A0A3D9SBH4"/>
<dbReference type="Gene3D" id="6.10.340.10">
    <property type="match status" value="1"/>
</dbReference>
<dbReference type="PANTHER" id="PTHR34220">
    <property type="entry name" value="SENSOR HISTIDINE KINASE YPDA"/>
    <property type="match status" value="1"/>
</dbReference>
<dbReference type="Pfam" id="PF06580">
    <property type="entry name" value="His_kinase"/>
    <property type="match status" value="1"/>
</dbReference>
<evidence type="ECO:0000256" key="2">
    <source>
        <dbReference type="ARBA" id="ARBA00004651"/>
    </source>
</evidence>
<dbReference type="PROSITE" id="PS50109">
    <property type="entry name" value="HIS_KIN"/>
    <property type="match status" value="1"/>
</dbReference>
<protein>
    <recommendedName>
        <fullName evidence="3">histidine kinase</fullName>
        <ecNumber evidence="3">2.7.13.3</ecNumber>
    </recommendedName>
</protein>
<dbReference type="PANTHER" id="PTHR34220:SF7">
    <property type="entry name" value="SENSOR HISTIDINE KINASE YPDA"/>
    <property type="match status" value="1"/>
</dbReference>
<organism evidence="15 16">
    <name type="scientific">Paenibacillus taihuensis</name>
    <dbReference type="NCBI Taxonomy" id="1156355"/>
    <lineage>
        <taxon>Bacteria</taxon>
        <taxon>Bacillati</taxon>
        <taxon>Bacillota</taxon>
        <taxon>Bacilli</taxon>
        <taxon>Bacillales</taxon>
        <taxon>Paenibacillaceae</taxon>
        <taxon>Paenibacillus</taxon>
    </lineage>
</organism>
<keyword evidence="5" id="KW-0808">Transferase</keyword>
<evidence type="ECO:0000256" key="10">
    <source>
        <dbReference type="ARBA" id="ARBA00022989"/>
    </source>
</evidence>
<accession>A0A3D9SBH4</accession>
<evidence type="ECO:0000256" key="11">
    <source>
        <dbReference type="ARBA" id="ARBA00023012"/>
    </source>
</evidence>
<dbReference type="SUPFAM" id="SSF55874">
    <property type="entry name" value="ATPase domain of HSP90 chaperone/DNA topoisomerase II/histidine kinase"/>
    <property type="match status" value="1"/>
</dbReference>
<keyword evidence="12 13" id="KW-0472">Membrane</keyword>
<evidence type="ECO:0000256" key="12">
    <source>
        <dbReference type="ARBA" id="ARBA00023136"/>
    </source>
</evidence>
<dbReference type="InterPro" id="IPR003594">
    <property type="entry name" value="HATPase_dom"/>
</dbReference>
<dbReference type="OrthoDB" id="9776552at2"/>
<sequence>MFYSLRQRLLITFIVLLIIPFTAMVLVLTQMSNKEIGNSIEESTSQTMDQYASFVNTLTNQVEDVANQVLSNDVTQQWIGGQMNPSLPENRKVLLDAELRKFLSSIALNHSYISSITLFDSNGVAVGISDQTFRDASYMKSEWYTAFKQEERRWTSAHLDKYQPSSLQHEQVNSLLFNLVHLSSFQNIGILKVNVLSEDILKPLQKIKFGETGRVYLLDAKGMPVLNQTLPPEMSGFSSVWPAIQADKHSGGKIIVTPYKKRHLVLYRKLLGSDWVVIGEVPESELFQKMTRVQQTMLAVAGGLLLLTIAAAYWLSKSIANPLSLLVQSMKLAERGELAAAERQIVERMPRKRTEVGYATRVFHAMVTRLRFLIETEFHANMRRKDAEYKALLMQINPHFLYNTLEAIGSLSAQGRTDDVVDVTESLGQMLRFSLRTDNDLVQLKEELRYIRHYVSILRIRFGNRLDIAISAETELGNESIVKFIFQPLVENAVKFSLENASTALVRVGVRGEGKDLLIQISDNGPGMPQEMIQEIYAQMTQGEMSDVLGASGRRIGLRNVLARCHLYYGERLKVSIRSSPEHGTEITLQIPRSEGEVNVQRIVR</sequence>
<evidence type="ECO:0000313" key="16">
    <source>
        <dbReference type="Proteomes" id="UP000256304"/>
    </source>
</evidence>
<evidence type="ECO:0000256" key="1">
    <source>
        <dbReference type="ARBA" id="ARBA00000085"/>
    </source>
</evidence>
<dbReference type="EMBL" id="QTTN01000006">
    <property type="protein sequence ID" value="REE90634.1"/>
    <property type="molecule type" value="Genomic_DNA"/>
</dbReference>
<dbReference type="Pfam" id="PF02743">
    <property type="entry name" value="dCache_1"/>
    <property type="match status" value="1"/>
</dbReference>
<keyword evidence="11" id="KW-0902">Two-component regulatory system</keyword>
<proteinExistence type="predicted"/>
<dbReference type="RefSeq" id="WP_116188364.1">
    <property type="nucleotide sequence ID" value="NZ_QTTN01000006.1"/>
</dbReference>
<evidence type="ECO:0000256" key="6">
    <source>
        <dbReference type="ARBA" id="ARBA00022692"/>
    </source>
</evidence>
<gene>
    <name evidence="15" type="ORF">A8990_106139</name>
</gene>
<evidence type="ECO:0000256" key="8">
    <source>
        <dbReference type="ARBA" id="ARBA00022777"/>
    </source>
</evidence>
<feature type="transmembrane region" description="Helical" evidence="13">
    <location>
        <begin position="6"/>
        <end position="28"/>
    </location>
</feature>
<evidence type="ECO:0000256" key="4">
    <source>
        <dbReference type="ARBA" id="ARBA00022475"/>
    </source>
</evidence>
<name>A0A3D9SBH4_9BACL</name>
<dbReference type="InterPro" id="IPR033479">
    <property type="entry name" value="dCache_1"/>
</dbReference>
<keyword evidence="10 13" id="KW-1133">Transmembrane helix</keyword>
<dbReference type="GO" id="GO:0005886">
    <property type="term" value="C:plasma membrane"/>
    <property type="evidence" value="ECO:0007669"/>
    <property type="project" value="UniProtKB-SubCell"/>
</dbReference>
<dbReference type="GO" id="GO:0005524">
    <property type="term" value="F:ATP binding"/>
    <property type="evidence" value="ECO:0007669"/>
    <property type="project" value="UniProtKB-KW"/>
</dbReference>
<dbReference type="EC" id="2.7.13.3" evidence="3"/>
<keyword evidence="9" id="KW-0067">ATP-binding</keyword>
<keyword evidence="6 13" id="KW-0812">Transmembrane</keyword>
<comment type="subcellular location">
    <subcellularLocation>
        <location evidence="2">Cell membrane</location>
        <topology evidence="2">Multi-pass membrane protein</topology>
    </subcellularLocation>
</comment>
<dbReference type="InterPro" id="IPR036890">
    <property type="entry name" value="HATPase_C_sf"/>
</dbReference>
<evidence type="ECO:0000256" key="9">
    <source>
        <dbReference type="ARBA" id="ARBA00022840"/>
    </source>
</evidence>
<keyword evidence="8 15" id="KW-0418">Kinase</keyword>
<dbReference type="Gene3D" id="3.30.565.10">
    <property type="entry name" value="Histidine kinase-like ATPase, C-terminal domain"/>
    <property type="match status" value="1"/>
</dbReference>
<comment type="caution">
    <text evidence="15">The sequence shown here is derived from an EMBL/GenBank/DDBJ whole genome shotgun (WGS) entry which is preliminary data.</text>
</comment>
<dbReference type="Proteomes" id="UP000256304">
    <property type="component" value="Unassembled WGS sequence"/>
</dbReference>
<feature type="domain" description="Histidine kinase" evidence="14">
    <location>
        <begin position="477"/>
        <end position="595"/>
    </location>
</feature>
<keyword evidence="7" id="KW-0547">Nucleotide-binding</keyword>
<keyword evidence="16" id="KW-1185">Reference proteome</keyword>
<dbReference type="InterPro" id="IPR050640">
    <property type="entry name" value="Bact_2-comp_sensor_kinase"/>
</dbReference>
<evidence type="ECO:0000256" key="3">
    <source>
        <dbReference type="ARBA" id="ARBA00012438"/>
    </source>
</evidence>
<dbReference type="GO" id="GO:0000155">
    <property type="term" value="F:phosphorelay sensor kinase activity"/>
    <property type="evidence" value="ECO:0007669"/>
    <property type="project" value="InterPro"/>
</dbReference>
<evidence type="ECO:0000256" key="13">
    <source>
        <dbReference type="SAM" id="Phobius"/>
    </source>
</evidence>
<evidence type="ECO:0000259" key="14">
    <source>
        <dbReference type="PROSITE" id="PS50109"/>
    </source>
</evidence>
<dbReference type="InterPro" id="IPR010559">
    <property type="entry name" value="Sig_transdc_His_kin_internal"/>
</dbReference>
<evidence type="ECO:0000256" key="7">
    <source>
        <dbReference type="ARBA" id="ARBA00022741"/>
    </source>
</evidence>
<feature type="transmembrane region" description="Helical" evidence="13">
    <location>
        <begin position="296"/>
        <end position="315"/>
    </location>
</feature>
<keyword evidence="4" id="KW-1003">Cell membrane</keyword>
<comment type="catalytic activity">
    <reaction evidence="1">
        <text>ATP + protein L-histidine = ADP + protein N-phospho-L-histidine.</text>
        <dbReference type="EC" id="2.7.13.3"/>
    </reaction>
</comment>
<dbReference type="PRINTS" id="PR00344">
    <property type="entry name" value="BCTRLSENSOR"/>
</dbReference>
<evidence type="ECO:0000313" key="15">
    <source>
        <dbReference type="EMBL" id="REE90634.1"/>
    </source>
</evidence>
<dbReference type="InterPro" id="IPR005467">
    <property type="entry name" value="His_kinase_dom"/>
</dbReference>
<dbReference type="InterPro" id="IPR004358">
    <property type="entry name" value="Sig_transdc_His_kin-like_C"/>
</dbReference>
<reference evidence="15 16" key="1">
    <citation type="submission" date="2018-08" db="EMBL/GenBank/DDBJ databases">
        <title>Genomic Encyclopedia of Type Strains, Phase III (KMG-III): the genomes of soil and plant-associated and newly described type strains.</title>
        <authorList>
            <person name="Whitman W."/>
        </authorList>
    </citation>
    <scope>NUCLEOTIDE SEQUENCE [LARGE SCALE GENOMIC DNA]</scope>
    <source>
        <strain evidence="15 16">CGMCC 1.10966</strain>
    </source>
</reference>
<dbReference type="Pfam" id="PF02518">
    <property type="entry name" value="HATPase_c"/>
    <property type="match status" value="1"/>
</dbReference>